<dbReference type="PANTHER" id="PTHR45867:SF3">
    <property type="entry name" value="ACID PHOSPHATASE TYPE 7"/>
    <property type="match status" value="1"/>
</dbReference>
<dbReference type="Gene3D" id="2.60.40.380">
    <property type="entry name" value="Purple acid phosphatase-like, N-terminal"/>
    <property type="match status" value="1"/>
</dbReference>
<dbReference type="InterPro" id="IPR008963">
    <property type="entry name" value="Purple_acid_Pase-like_N"/>
</dbReference>
<evidence type="ECO:0000259" key="4">
    <source>
        <dbReference type="Pfam" id="PF16656"/>
    </source>
</evidence>
<dbReference type="RefSeq" id="WP_144264286.1">
    <property type="nucleotide sequence ID" value="NZ_FTPL01000001.1"/>
</dbReference>
<dbReference type="Gene3D" id="2.30.30.40">
    <property type="entry name" value="SH3 Domains"/>
    <property type="match status" value="1"/>
</dbReference>
<keyword evidence="1" id="KW-0732">Signal</keyword>
<dbReference type="Gene3D" id="2.60.120.430">
    <property type="entry name" value="Galactose-binding lectin"/>
    <property type="match status" value="1"/>
</dbReference>
<dbReference type="SUPFAM" id="SSF49363">
    <property type="entry name" value="Purple acid phosphatase, N-terminal domain"/>
    <property type="match status" value="1"/>
</dbReference>
<dbReference type="Pfam" id="PF06347">
    <property type="entry name" value="SH3_4"/>
    <property type="match status" value="1"/>
</dbReference>
<dbReference type="Pfam" id="PF09992">
    <property type="entry name" value="NAGPA"/>
    <property type="match status" value="1"/>
</dbReference>
<evidence type="ECO:0000256" key="1">
    <source>
        <dbReference type="ARBA" id="ARBA00022729"/>
    </source>
</evidence>
<dbReference type="GO" id="GO:0003993">
    <property type="term" value="F:acid phosphatase activity"/>
    <property type="evidence" value="ECO:0007669"/>
    <property type="project" value="InterPro"/>
</dbReference>
<dbReference type="Pfam" id="PF00149">
    <property type="entry name" value="Metallophos"/>
    <property type="match status" value="1"/>
</dbReference>
<dbReference type="Pfam" id="PF16656">
    <property type="entry name" value="Pur_ac_phosph_N"/>
    <property type="match status" value="1"/>
</dbReference>
<dbReference type="InterPro" id="IPR018711">
    <property type="entry name" value="NAGPA"/>
</dbReference>
<dbReference type="SUPFAM" id="SSF56300">
    <property type="entry name" value="Metallo-dependent phosphatases"/>
    <property type="match status" value="1"/>
</dbReference>
<reference evidence="6" key="1">
    <citation type="submission" date="2017-01" db="EMBL/GenBank/DDBJ databases">
        <authorList>
            <person name="Varghese N."/>
            <person name="Submissions S."/>
        </authorList>
    </citation>
    <scope>NUCLEOTIDE SEQUENCE [LARGE SCALE GENOMIC DNA]</scope>
    <source>
        <strain evidence="6">MNA4</strain>
    </source>
</reference>
<dbReference type="STRING" id="550447.SAMN05428946_0894"/>
<feature type="domain" description="Phosphodiester glycosidase" evidence="3">
    <location>
        <begin position="229"/>
        <end position="398"/>
    </location>
</feature>
<evidence type="ECO:0000313" key="6">
    <source>
        <dbReference type="Proteomes" id="UP000187550"/>
    </source>
</evidence>
<gene>
    <name evidence="5" type="ORF">SAMN05428946_0894</name>
</gene>
<dbReference type="PANTHER" id="PTHR45867">
    <property type="entry name" value="PURPLE ACID PHOSPHATASE"/>
    <property type="match status" value="1"/>
</dbReference>
<dbReference type="InterPro" id="IPR004843">
    <property type="entry name" value="Calcineurin-like_PHP"/>
</dbReference>
<evidence type="ECO:0000259" key="3">
    <source>
        <dbReference type="Pfam" id="PF09992"/>
    </source>
</evidence>
<sequence>MLSDQRRGLLAPFFAVLLFVQVLVLPITAATPVVHAEIGEEHSLGTLIDEWSKTIAPGVTETNLILDGSGGRQQVSVMDVDIGIPSIHLQAGMPDGDRFGMQTVRQQAAAVSVPGHVVVGGVNGDFYNTANGMPNGTVIQEGRLLKAGSTESFGIKANGEGIIGYPDASFSVGIGGEERTLKGINQPRGADELVAYTSEQQTTGTDDGGIEVIVKGIERDVRTIGQVTGVVGKVVHNTGDQPVNEGEIVLSAAGAAAEHLNGLKTGDQVIFHTNVDPAWKEVTQALGGQYILTKDGAPASIRENSFTTAKAPRTAVGIREDKSVFFVVVDGRQPRFSEGITMFELRDLMLELGAKDALNLDGGGSSTFVSREPGDAELTVKNSPSDGYERTVANSFFVISTAEEGSLSQLAVKPDHSLILAGSTQSFAAKGMDAAYNPVEVKTVPTWKVSDPTAGSVDGQGNFTAGNTGIRGEILASVDGAAGSSAITVTDKLTDLKFVQQALTVKRGEQVSLETAATLNGRNVHASPDRFKWTVSGEIGSVDDKGVFTAADTTGSGTITVSHGDVSDTMAVQVGKMPVILETFEDGLDKWTASGARYNSVSIDQTTYPEPARFGNHALKLNYDFIGTIGTSGAYAHTKEPVEIEGYPEKIGMWVYGDGAGHWLRSQMRDGNNNAFALDYATDMDWKGWKYVEADVPPGKETPLKLDLAVRLMETKNENKNAGAIYVDNIRAVYGETDDDLINPELSQEMPAQDEVLATNEFKISVTAKDDEGGTGINPERIYMDLDGIRVQHSFNEETGEVSYVPEEAFLDGYHQVKVAVQDRFGNESEKTWVFEVNSGNEGVKPVFEEKAYVGSPYTIGIQGSSLETMDRISLSFEFDPGQLDTASELALNPAISAKHVVRNEIDEHGRIHLELKGLSGISGIQDINELAEIPFVIPLAGKDEATIRFVDGEVQVVGESTSRKVFMPDIRANIAAHLAIGIDRASTGFSSKIKVMDESGRPVKDAEVHVVSPDRELARIKSKIAPLYERPDQASPVITELEKKEYAVILKQADGWLEVGTSGRNGWIRADQAVIEPWQLGRTDSKGEFKTDKLSLNPGKLIVQAVKDKRYSLQTNVEVLSHLGTGKPEQLNLTFADQANARNITWTTSPATTDTVVEFVPAKQFGQSGFSGKKVKRTKGKSVPHAFDAGEIQVHSAKLKGLNPQEEYIYRAGDGTAEGWSEAGRFTTAPKKAEAFNFILMGDTQAPPNQTEQGFGLFTDLFKKAKAEYPDAAFMMHVGDMIDDGNLYSHWSAFFESMKDPSLAASTPIVPTVGNHENIGNGVETYRQLFKTPENGPEEFKGTVYSFDYGNAHFAVLNTETTIEGLELQADWLKENMAKSKKQWKIAVFHRAPYYSNPQGGSENVREIFTKAMDDADIDLAISGHDHAYVRTMPLKNGKKEDDGTTYLIAGSTGSKFYPTTPQDYMEKFFDEKTQIYTNVAVEDNSIRLLSKTRDGRIVDDFTISK</sequence>
<protein>
    <submittedName>
        <fullName evidence="5">SH3 domain-containing protein</fullName>
    </submittedName>
</protein>
<evidence type="ECO:0000259" key="2">
    <source>
        <dbReference type="Pfam" id="PF00149"/>
    </source>
</evidence>
<dbReference type="Proteomes" id="UP000187550">
    <property type="component" value="Unassembled WGS sequence"/>
</dbReference>
<keyword evidence="6" id="KW-1185">Reference proteome</keyword>
<evidence type="ECO:0000313" key="5">
    <source>
        <dbReference type="EMBL" id="SIT72712.1"/>
    </source>
</evidence>
<organism evidence="5 6">
    <name type="scientific">Edaphobacillus lindanitolerans</name>
    <dbReference type="NCBI Taxonomy" id="550447"/>
    <lineage>
        <taxon>Bacteria</taxon>
        <taxon>Bacillati</taxon>
        <taxon>Bacillota</taxon>
        <taxon>Bacilli</taxon>
        <taxon>Bacillales</taxon>
        <taxon>Bacillaceae</taxon>
        <taxon>Edaphobacillus</taxon>
    </lineage>
</organism>
<dbReference type="InterPro" id="IPR029052">
    <property type="entry name" value="Metallo-depent_PP-like"/>
</dbReference>
<dbReference type="OrthoDB" id="9809781at2"/>
<proteinExistence type="predicted"/>
<dbReference type="EMBL" id="FTPL01000001">
    <property type="protein sequence ID" value="SIT72712.1"/>
    <property type="molecule type" value="Genomic_DNA"/>
</dbReference>
<dbReference type="GO" id="GO:0046872">
    <property type="term" value="F:metal ion binding"/>
    <property type="evidence" value="ECO:0007669"/>
    <property type="project" value="InterPro"/>
</dbReference>
<dbReference type="InterPro" id="IPR010466">
    <property type="entry name" value="DUF1058"/>
</dbReference>
<dbReference type="Gene3D" id="3.60.21.10">
    <property type="match status" value="1"/>
</dbReference>
<accession>A0A1U7PKB6</accession>
<feature type="domain" description="Calcineurin-like phosphoesterase" evidence="2">
    <location>
        <begin position="1238"/>
        <end position="1430"/>
    </location>
</feature>
<dbReference type="Gene3D" id="2.60.40.1080">
    <property type="match status" value="2"/>
</dbReference>
<feature type="domain" description="Purple acid phosphatase N-terminal" evidence="4">
    <location>
        <begin position="1129"/>
        <end position="1229"/>
    </location>
</feature>
<name>A0A1U7PKB6_9BACI</name>
<dbReference type="InterPro" id="IPR015914">
    <property type="entry name" value="PAPs_N"/>
</dbReference>